<dbReference type="PROSITE" id="PS50928">
    <property type="entry name" value="ABC_TM1"/>
    <property type="match status" value="1"/>
</dbReference>
<dbReference type="AlphaFoldDB" id="A0A0B3W3R1"/>
<dbReference type="GO" id="GO:0005886">
    <property type="term" value="C:plasma membrane"/>
    <property type="evidence" value="ECO:0007669"/>
    <property type="project" value="UniProtKB-SubCell"/>
</dbReference>
<dbReference type="OrthoDB" id="9773221at2"/>
<feature type="transmembrane region" description="Helical" evidence="7">
    <location>
        <begin position="107"/>
        <end position="130"/>
    </location>
</feature>
<feature type="domain" description="ABC transmembrane type-1" evidence="8">
    <location>
        <begin position="103"/>
        <end position="317"/>
    </location>
</feature>
<evidence type="ECO:0000256" key="1">
    <source>
        <dbReference type="ARBA" id="ARBA00004651"/>
    </source>
</evidence>
<keyword evidence="3" id="KW-1003">Cell membrane</keyword>
<keyword evidence="5 7" id="KW-1133">Transmembrane helix</keyword>
<evidence type="ECO:0000259" key="8">
    <source>
        <dbReference type="PROSITE" id="PS50928"/>
    </source>
</evidence>
<name>A0A0B3W3R1_9FIRM</name>
<dbReference type="InterPro" id="IPR045621">
    <property type="entry name" value="BPD_transp_1_N"/>
</dbReference>
<dbReference type="EMBL" id="JWHR01000093">
    <property type="protein sequence ID" value="KHS57057.1"/>
    <property type="molecule type" value="Genomic_DNA"/>
</dbReference>
<dbReference type="RefSeq" id="WP_039679815.1">
    <property type="nucleotide sequence ID" value="NZ_JAWGXO010000003.1"/>
</dbReference>
<keyword evidence="4 7" id="KW-0812">Transmembrane</keyword>
<comment type="subcellular location">
    <subcellularLocation>
        <location evidence="1 7">Cell membrane</location>
        <topology evidence="1 7">Multi-pass membrane protein</topology>
    </subcellularLocation>
</comment>
<keyword evidence="2 7" id="KW-0813">Transport</keyword>
<proteinExistence type="inferred from homology"/>
<reference evidence="9 10" key="1">
    <citation type="submission" date="2014-12" db="EMBL/GenBank/DDBJ databases">
        <title>Draft genome sequence of Terrisporobacter sp. 08-306576, isolated from the blood culture of a bacteremia patient.</title>
        <authorList>
            <person name="Lund L.C."/>
            <person name="Sydenham T.V."/>
            <person name="Hogh S.V."/>
            <person name="Skov M.N."/>
            <person name="Kemp M."/>
            <person name="Justesen U.S."/>
        </authorList>
    </citation>
    <scope>NUCLEOTIDE SEQUENCE [LARGE SCALE GENOMIC DNA]</scope>
    <source>
        <strain evidence="9 10">08-306576</strain>
    </source>
</reference>
<feature type="transmembrane region" description="Helical" evidence="7">
    <location>
        <begin position="142"/>
        <end position="170"/>
    </location>
</feature>
<keyword evidence="6 7" id="KW-0472">Membrane</keyword>
<dbReference type="CDD" id="cd06261">
    <property type="entry name" value="TM_PBP2"/>
    <property type="match status" value="1"/>
</dbReference>
<dbReference type="Pfam" id="PF19300">
    <property type="entry name" value="BPD_transp_1_N"/>
    <property type="match status" value="1"/>
</dbReference>
<dbReference type="PANTHER" id="PTHR30465:SF0">
    <property type="entry name" value="OLIGOPEPTIDE TRANSPORT SYSTEM PERMEASE PROTEIN APPB"/>
    <property type="match status" value="1"/>
</dbReference>
<dbReference type="GO" id="GO:0055085">
    <property type="term" value="P:transmembrane transport"/>
    <property type="evidence" value="ECO:0007669"/>
    <property type="project" value="InterPro"/>
</dbReference>
<accession>A0A0B3W3R1</accession>
<evidence type="ECO:0000256" key="3">
    <source>
        <dbReference type="ARBA" id="ARBA00022475"/>
    </source>
</evidence>
<sequence>MKNSKNIGVFLSKKIIRLITLLVALCIVTFVLMELSPIDPVTAYVGASTKVSAAQRELIAEHWGLNQPPVERFMCWFKSIIQGDWGTSLIYRRPVLEVIGQKFKASLYLMMIAWVISGLLGFVMGIISGTNENKVIDKIIRGYCYIVISTPTFWLGILFIMVFSVSLGWFPVALGVPIGVSSADVTFTDLVSHIILPAFTLSLIGVSNICLHTREKVIEVMNSDYVLFAKARGESKRSIIFNHVIKNVSLPAITLQFLSFSELFAGTIFAEQVFSYPGLGQATVSAGLKGDLPLLMGIVIISCIFVYSGNVIADLLYRIIDPRIKGGEAA</sequence>
<organism evidence="9 10">
    <name type="scientific">Terrisporobacter othiniensis</name>
    <dbReference type="NCBI Taxonomy" id="1577792"/>
    <lineage>
        <taxon>Bacteria</taxon>
        <taxon>Bacillati</taxon>
        <taxon>Bacillota</taxon>
        <taxon>Clostridia</taxon>
        <taxon>Peptostreptococcales</taxon>
        <taxon>Peptostreptococcaceae</taxon>
        <taxon>Terrisporobacter</taxon>
    </lineage>
</organism>
<feature type="transmembrane region" description="Helical" evidence="7">
    <location>
        <begin position="294"/>
        <end position="317"/>
    </location>
</feature>
<evidence type="ECO:0000256" key="6">
    <source>
        <dbReference type="ARBA" id="ARBA00023136"/>
    </source>
</evidence>
<dbReference type="Gene3D" id="1.10.3720.10">
    <property type="entry name" value="MetI-like"/>
    <property type="match status" value="1"/>
</dbReference>
<feature type="transmembrane region" description="Helical" evidence="7">
    <location>
        <begin position="190"/>
        <end position="211"/>
    </location>
</feature>
<dbReference type="Proteomes" id="UP000031189">
    <property type="component" value="Unassembled WGS sequence"/>
</dbReference>
<dbReference type="Pfam" id="PF00528">
    <property type="entry name" value="BPD_transp_1"/>
    <property type="match status" value="1"/>
</dbReference>
<feature type="transmembrane region" description="Helical" evidence="7">
    <location>
        <begin position="253"/>
        <end position="274"/>
    </location>
</feature>
<evidence type="ECO:0000256" key="5">
    <source>
        <dbReference type="ARBA" id="ARBA00022989"/>
    </source>
</evidence>
<dbReference type="SUPFAM" id="SSF161098">
    <property type="entry name" value="MetI-like"/>
    <property type="match status" value="1"/>
</dbReference>
<evidence type="ECO:0000313" key="10">
    <source>
        <dbReference type="Proteomes" id="UP000031189"/>
    </source>
</evidence>
<feature type="transmembrane region" description="Helical" evidence="7">
    <location>
        <begin position="15"/>
        <end position="33"/>
    </location>
</feature>
<comment type="caution">
    <text evidence="9">The sequence shown here is derived from an EMBL/GenBank/DDBJ whole genome shotgun (WGS) entry which is preliminary data.</text>
</comment>
<gene>
    <name evidence="9" type="ORF">QX51_10205</name>
</gene>
<dbReference type="InterPro" id="IPR000515">
    <property type="entry name" value="MetI-like"/>
</dbReference>
<evidence type="ECO:0000256" key="7">
    <source>
        <dbReference type="RuleBase" id="RU363032"/>
    </source>
</evidence>
<protein>
    <submittedName>
        <fullName evidence="9">ABC transporter permease</fullName>
    </submittedName>
</protein>
<evidence type="ECO:0000256" key="4">
    <source>
        <dbReference type="ARBA" id="ARBA00022692"/>
    </source>
</evidence>
<dbReference type="InterPro" id="IPR035906">
    <property type="entry name" value="MetI-like_sf"/>
</dbReference>
<dbReference type="PANTHER" id="PTHR30465">
    <property type="entry name" value="INNER MEMBRANE ABC TRANSPORTER"/>
    <property type="match status" value="1"/>
</dbReference>
<dbReference type="STRING" id="1577792.QX51_10205"/>
<evidence type="ECO:0000256" key="2">
    <source>
        <dbReference type="ARBA" id="ARBA00022448"/>
    </source>
</evidence>
<keyword evidence="10" id="KW-1185">Reference proteome</keyword>
<comment type="similarity">
    <text evidence="7">Belongs to the binding-protein-dependent transport system permease family.</text>
</comment>
<evidence type="ECO:0000313" key="9">
    <source>
        <dbReference type="EMBL" id="KHS57057.1"/>
    </source>
</evidence>